<dbReference type="VEuPathDB" id="CryptoDB:Vbra_7442"/>
<evidence type="ECO:0000313" key="2">
    <source>
        <dbReference type="EMBL" id="CEL95596.1"/>
    </source>
</evidence>
<dbReference type="AlphaFoldDB" id="A0A0G4EI91"/>
<name>A0A0G4EI91_VITBC</name>
<reference evidence="2 3" key="1">
    <citation type="submission" date="2014-11" db="EMBL/GenBank/DDBJ databases">
        <authorList>
            <person name="Zhu J."/>
            <person name="Qi W."/>
            <person name="Song R."/>
        </authorList>
    </citation>
    <scope>NUCLEOTIDE SEQUENCE [LARGE SCALE GENOMIC DNA]</scope>
</reference>
<feature type="compositionally biased region" description="Gly residues" evidence="1">
    <location>
        <begin position="241"/>
        <end position="253"/>
    </location>
</feature>
<sequence>MRPGPGSLLSAAIARAHRQHASSLLLTHLQSAPPLAHVCRYRSLSTSRVRRADVPRVTTDTSLEAPDASLLVQDEIAPKKRLVSLEEGMFKWRYGEDSEYEYPYLRLGPHMSKYEEELMDQPASGATAVMAEVAPSPFFYVFIPTLNYFSTLEEFKSVATGLVEKGHECVLVDFPGFHLDPDFNTAVVEEDLLATLGDGYVGNKAKIRQRMRKKSSSSSRVEEGAKAAATEKRERGAGEAAEGGGGGGGGGGSSYTSMDDRVIRSCTEANHIYLHFLRQFIEHIFTDGMSRHLYSKVVLVGAGLSAVYIMRCLEMILLPPSVPAFTPLIDPPLPPPSDELREIIQRKLHLVTLICPSWLHLWDYRKVYSVPRGRIGWICASIKRAIGWRGKPVKMELTLDKYRLYRSLLTGDGHYKIPGEERFRNKFFGTDKFILREYGSLVLRNTNPDTIDAEMEKERGFKNTNHVQSMMELKEAMMEEKKTPKYLYAALSGGLLDACRSLQEFTNLFRRLCLPADLTAMSDETTPSHGSLKPPLGVNTFVIFGQSPAWGWGTSQFWLSFTPLKDMLVEAQRQRAKVTGERPDDVMLPLQLSFNRGRVLLQEEFSMDIIDTLDRAAQGKLIKKDTEI</sequence>
<dbReference type="EMBL" id="CDMY01000231">
    <property type="protein sequence ID" value="CEL95596.1"/>
    <property type="molecule type" value="Genomic_DNA"/>
</dbReference>
<gene>
    <name evidence="2" type="ORF">Vbra_7442</name>
</gene>
<accession>A0A0G4EI91</accession>
<evidence type="ECO:0000256" key="1">
    <source>
        <dbReference type="SAM" id="MobiDB-lite"/>
    </source>
</evidence>
<organism evidence="2 3">
    <name type="scientific">Vitrella brassicaformis (strain CCMP3155)</name>
    <dbReference type="NCBI Taxonomy" id="1169540"/>
    <lineage>
        <taxon>Eukaryota</taxon>
        <taxon>Sar</taxon>
        <taxon>Alveolata</taxon>
        <taxon>Colpodellida</taxon>
        <taxon>Vitrellaceae</taxon>
        <taxon>Vitrella</taxon>
    </lineage>
</organism>
<evidence type="ECO:0000313" key="3">
    <source>
        <dbReference type="Proteomes" id="UP000041254"/>
    </source>
</evidence>
<keyword evidence="3" id="KW-1185">Reference proteome</keyword>
<protein>
    <submittedName>
        <fullName evidence="2">Uncharacterized protein</fullName>
    </submittedName>
</protein>
<feature type="region of interest" description="Disordered" evidence="1">
    <location>
        <begin position="207"/>
        <end position="254"/>
    </location>
</feature>
<dbReference type="InParanoid" id="A0A0G4EI91"/>
<feature type="compositionally biased region" description="Basic and acidic residues" evidence="1">
    <location>
        <begin position="220"/>
        <end position="237"/>
    </location>
</feature>
<dbReference type="Proteomes" id="UP000041254">
    <property type="component" value="Unassembled WGS sequence"/>
</dbReference>
<proteinExistence type="predicted"/>